<dbReference type="Gene3D" id="3.30.465.10">
    <property type="match status" value="1"/>
</dbReference>
<dbReference type="InterPro" id="IPR012951">
    <property type="entry name" value="BBE"/>
</dbReference>
<evidence type="ECO:0000256" key="2">
    <source>
        <dbReference type="ARBA" id="ARBA00023002"/>
    </source>
</evidence>
<dbReference type="PANTHER" id="PTHR13878:SF91">
    <property type="entry name" value="FAD BINDING DOMAIN PROTEIN (AFU_ORTHOLOGUE AFUA_6G12070)-RELATED"/>
    <property type="match status" value="1"/>
</dbReference>
<feature type="chain" id="PRO_5002177180" description="FAD-binding PCMH-type domain-containing protein" evidence="3">
    <location>
        <begin position="24"/>
        <end position="577"/>
    </location>
</feature>
<evidence type="ECO:0000259" key="4">
    <source>
        <dbReference type="PROSITE" id="PS51387"/>
    </source>
</evidence>
<protein>
    <recommendedName>
        <fullName evidence="4">FAD-binding PCMH-type domain-containing protein</fullName>
    </recommendedName>
</protein>
<proteinExistence type="inferred from homology"/>
<dbReference type="PROSITE" id="PS51387">
    <property type="entry name" value="FAD_PCMH"/>
    <property type="match status" value="1"/>
</dbReference>
<keyword evidence="2" id="KW-0560">Oxidoreductase</keyword>
<accession>A0A0C3EYM4</accession>
<dbReference type="HOGENOM" id="CLU_018354_4_4_1"/>
<keyword evidence="6" id="KW-1185">Reference proteome</keyword>
<feature type="domain" description="FAD-binding PCMH-type" evidence="4">
    <location>
        <begin position="123"/>
        <end position="308"/>
    </location>
</feature>
<sequence>MTPLINIVTIRLSWLLSAVATLASPQCRCLYGQKCWPTPSDFSSLEAQISQPLIYPLPPASACYPTSDPSGNCTDVQTNQFNGNWRSNQSGSMQSPNFESFIFDNGSISACYLNTTLGVPCQQGCVPIIGVDARSVGDIQAGVRFAVEHNLRLAVKNTGHDYLGRSTARGSFLIWTHHLKNTTYNASFVPAGAPSVETYDAITLGAGVQWNEAYDAVQAQGRTLVGGVSEGGSVGSAGGWVLGGGHSAIAPAYGLGVDNVIEFNIVTSNGEYLTANSHTHADLFWALRGGGGGTYGIVTSVTYRTHPSVPLTAFYFAANSTNNETFNNLFAEFVRLHPNLSEAGFGGYAIVSSNGIGVFYIALNVTQAQANETVDPFLTFAQNLTSQGLDISIASTVPYLSFYSWYTEWYTPTFSAAPPVGSIDELASRLISRDTIEHNPEGIANAILALDGVVWHFVAGGAVSKVDPESTGLNPAWRKALAHVVWSTGWVEGTPASEIKQLRAALAQSLKNVTDLTGSSAYYNEASMFELNPQYTFFGSHYDKLKVIKNVYDPVGLFVVTEGVGSEDWDTSLNCRR</sequence>
<gene>
    <name evidence="5" type="ORF">PILCRDRAFT_829555</name>
</gene>
<dbReference type="EMBL" id="KN833105">
    <property type="protein sequence ID" value="KIM72846.1"/>
    <property type="molecule type" value="Genomic_DNA"/>
</dbReference>
<dbReference type="STRING" id="765440.A0A0C3EYM4"/>
<dbReference type="InterPro" id="IPR016166">
    <property type="entry name" value="FAD-bd_PCMH"/>
</dbReference>
<dbReference type="SUPFAM" id="SSF56176">
    <property type="entry name" value="FAD-binding/transporter-associated domain-like"/>
    <property type="match status" value="1"/>
</dbReference>
<evidence type="ECO:0000313" key="5">
    <source>
        <dbReference type="EMBL" id="KIM72846.1"/>
    </source>
</evidence>
<dbReference type="Pfam" id="PF08031">
    <property type="entry name" value="BBE"/>
    <property type="match status" value="1"/>
</dbReference>
<dbReference type="Proteomes" id="UP000054166">
    <property type="component" value="Unassembled WGS sequence"/>
</dbReference>
<dbReference type="InterPro" id="IPR006094">
    <property type="entry name" value="Oxid_FAD_bind_N"/>
</dbReference>
<dbReference type="OrthoDB" id="9983560at2759"/>
<evidence type="ECO:0000256" key="1">
    <source>
        <dbReference type="ARBA" id="ARBA00005466"/>
    </source>
</evidence>
<feature type="signal peptide" evidence="3">
    <location>
        <begin position="1"/>
        <end position="23"/>
    </location>
</feature>
<dbReference type="Pfam" id="PF01565">
    <property type="entry name" value="FAD_binding_4"/>
    <property type="match status" value="1"/>
</dbReference>
<organism evidence="5 6">
    <name type="scientific">Piloderma croceum (strain F 1598)</name>
    <dbReference type="NCBI Taxonomy" id="765440"/>
    <lineage>
        <taxon>Eukaryota</taxon>
        <taxon>Fungi</taxon>
        <taxon>Dikarya</taxon>
        <taxon>Basidiomycota</taxon>
        <taxon>Agaricomycotina</taxon>
        <taxon>Agaricomycetes</taxon>
        <taxon>Agaricomycetidae</taxon>
        <taxon>Atheliales</taxon>
        <taxon>Atheliaceae</taxon>
        <taxon>Piloderma</taxon>
    </lineage>
</organism>
<comment type="similarity">
    <text evidence="1">Belongs to the oxygen-dependent FAD-linked oxidoreductase family.</text>
</comment>
<dbReference type="GO" id="GO:0071949">
    <property type="term" value="F:FAD binding"/>
    <property type="evidence" value="ECO:0007669"/>
    <property type="project" value="InterPro"/>
</dbReference>
<dbReference type="PANTHER" id="PTHR13878">
    <property type="entry name" value="GULONOLACTONE OXIDASE"/>
    <property type="match status" value="1"/>
</dbReference>
<dbReference type="InParanoid" id="A0A0C3EYM4"/>
<reference evidence="6" key="2">
    <citation type="submission" date="2015-01" db="EMBL/GenBank/DDBJ databases">
        <title>Evolutionary Origins and Diversification of the Mycorrhizal Mutualists.</title>
        <authorList>
            <consortium name="DOE Joint Genome Institute"/>
            <consortium name="Mycorrhizal Genomics Consortium"/>
            <person name="Kohler A."/>
            <person name="Kuo A."/>
            <person name="Nagy L.G."/>
            <person name="Floudas D."/>
            <person name="Copeland A."/>
            <person name="Barry K.W."/>
            <person name="Cichocki N."/>
            <person name="Veneault-Fourrey C."/>
            <person name="LaButti K."/>
            <person name="Lindquist E.A."/>
            <person name="Lipzen A."/>
            <person name="Lundell T."/>
            <person name="Morin E."/>
            <person name="Murat C."/>
            <person name="Riley R."/>
            <person name="Ohm R."/>
            <person name="Sun H."/>
            <person name="Tunlid A."/>
            <person name="Henrissat B."/>
            <person name="Grigoriev I.V."/>
            <person name="Hibbett D.S."/>
            <person name="Martin F."/>
        </authorList>
    </citation>
    <scope>NUCLEOTIDE SEQUENCE [LARGE SCALE GENOMIC DNA]</scope>
    <source>
        <strain evidence="6">F 1598</strain>
    </source>
</reference>
<evidence type="ECO:0000313" key="6">
    <source>
        <dbReference type="Proteomes" id="UP000054166"/>
    </source>
</evidence>
<dbReference type="InterPro" id="IPR016169">
    <property type="entry name" value="FAD-bd_PCMH_sub2"/>
</dbReference>
<dbReference type="InterPro" id="IPR036318">
    <property type="entry name" value="FAD-bd_PCMH-like_sf"/>
</dbReference>
<keyword evidence="3" id="KW-0732">Signal</keyword>
<name>A0A0C3EYM4_PILCF</name>
<dbReference type="GO" id="GO:0016491">
    <property type="term" value="F:oxidoreductase activity"/>
    <property type="evidence" value="ECO:0007669"/>
    <property type="project" value="UniProtKB-KW"/>
</dbReference>
<dbReference type="InterPro" id="IPR050432">
    <property type="entry name" value="FAD-linked_Oxidoreductases_BP"/>
</dbReference>
<dbReference type="AlphaFoldDB" id="A0A0C3EYM4"/>
<reference evidence="5 6" key="1">
    <citation type="submission" date="2014-04" db="EMBL/GenBank/DDBJ databases">
        <authorList>
            <consortium name="DOE Joint Genome Institute"/>
            <person name="Kuo A."/>
            <person name="Tarkka M."/>
            <person name="Buscot F."/>
            <person name="Kohler A."/>
            <person name="Nagy L.G."/>
            <person name="Floudas D."/>
            <person name="Copeland A."/>
            <person name="Barry K.W."/>
            <person name="Cichocki N."/>
            <person name="Veneault-Fourrey C."/>
            <person name="LaButti K."/>
            <person name="Lindquist E.A."/>
            <person name="Lipzen A."/>
            <person name="Lundell T."/>
            <person name="Morin E."/>
            <person name="Murat C."/>
            <person name="Sun H."/>
            <person name="Tunlid A."/>
            <person name="Henrissat B."/>
            <person name="Grigoriev I.V."/>
            <person name="Hibbett D.S."/>
            <person name="Martin F."/>
            <person name="Nordberg H.P."/>
            <person name="Cantor M.N."/>
            <person name="Hua S.X."/>
        </authorList>
    </citation>
    <scope>NUCLEOTIDE SEQUENCE [LARGE SCALE GENOMIC DNA]</scope>
    <source>
        <strain evidence="5 6">F 1598</strain>
    </source>
</reference>
<evidence type="ECO:0000256" key="3">
    <source>
        <dbReference type="SAM" id="SignalP"/>
    </source>
</evidence>